<dbReference type="Proteomes" id="UP000189674">
    <property type="component" value="Chromosome"/>
</dbReference>
<dbReference type="RefSeq" id="WP_146661762.1">
    <property type="nucleotide sequence ID" value="NZ_CP019791.1"/>
</dbReference>
<dbReference type="OrthoDB" id="9805215at2"/>
<feature type="compositionally biased region" description="Basic and acidic residues" evidence="9">
    <location>
        <begin position="151"/>
        <end position="163"/>
    </location>
</feature>
<dbReference type="Pfam" id="PF00919">
    <property type="entry name" value="UPF0004"/>
    <property type="match status" value="1"/>
</dbReference>
<evidence type="ECO:0000256" key="9">
    <source>
        <dbReference type="SAM" id="MobiDB-lite"/>
    </source>
</evidence>
<dbReference type="PANTHER" id="PTHR11918:SF45">
    <property type="entry name" value="THREONYLCARBAMOYLADENOSINE TRNA METHYLTHIOTRANSFERASE"/>
    <property type="match status" value="1"/>
</dbReference>
<feature type="domain" description="MTTase N-terminal" evidence="10">
    <location>
        <begin position="2"/>
        <end position="112"/>
    </location>
</feature>
<dbReference type="FunFam" id="3.80.30.20:FF:000001">
    <property type="entry name" value="tRNA-2-methylthio-N(6)-dimethylallyladenosine synthase 2"/>
    <property type="match status" value="1"/>
</dbReference>
<dbReference type="SUPFAM" id="SSF102114">
    <property type="entry name" value="Radical SAM enzymes"/>
    <property type="match status" value="1"/>
</dbReference>
<dbReference type="Gene3D" id="3.80.30.20">
    <property type="entry name" value="tm_1862 like domain"/>
    <property type="match status" value="1"/>
</dbReference>
<dbReference type="InterPro" id="IPR023404">
    <property type="entry name" value="rSAM_horseshoe"/>
</dbReference>
<keyword evidence="13" id="KW-1185">Reference proteome</keyword>
<dbReference type="GO" id="GO:0035598">
    <property type="term" value="F:tRNA (N(6)-L-threonylcarbamoyladenosine(37)-C(2))-methylthiotransferase activity"/>
    <property type="evidence" value="ECO:0007669"/>
    <property type="project" value="TreeGrafter"/>
</dbReference>
<dbReference type="InterPro" id="IPR006467">
    <property type="entry name" value="MiaB-like_bact"/>
</dbReference>
<dbReference type="GO" id="GO:0051539">
    <property type="term" value="F:4 iron, 4 sulfur cluster binding"/>
    <property type="evidence" value="ECO:0007669"/>
    <property type="project" value="UniProtKB-KW"/>
</dbReference>
<evidence type="ECO:0000256" key="4">
    <source>
        <dbReference type="ARBA" id="ARBA00022679"/>
    </source>
</evidence>
<dbReference type="InterPro" id="IPR006638">
    <property type="entry name" value="Elp3/MiaA/NifB-like_rSAM"/>
</dbReference>
<keyword evidence="2" id="KW-0004">4Fe-4S</keyword>
<dbReference type="EC" id="2.-.-.-" evidence="12"/>
<keyword evidence="3" id="KW-0963">Cytoplasm</keyword>
<dbReference type="SMART" id="SM00729">
    <property type="entry name" value="Elp3"/>
    <property type="match status" value="1"/>
</dbReference>
<evidence type="ECO:0000256" key="7">
    <source>
        <dbReference type="ARBA" id="ARBA00023004"/>
    </source>
</evidence>
<proteinExistence type="predicted"/>
<name>A0A1U9NL99_9BACT</name>
<keyword evidence="7" id="KW-0408">Iron</keyword>
<dbReference type="InterPro" id="IPR013848">
    <property type="entry name" value="Methylthiotransferase_N"/>
</dbReference>
<evidence type="ECO:0000256" key="5">
    <source>
        <dbReference type="ARBA" id="ARBA00022691"/>
    </source>
</evidence>
<dbReference type="AlphaFoldDB" id="A0A1U9NL99"/>
<evidence type="ECO:0000259" key="11">
    <source>
        <dbReference type="PROSITE" id="PS51918"/>
    </source>
</evidence>
<protein>
    <submittedName>
        <fullName evidence="12">Threonylcarbamoyladenosine tRNA methylthiotransferase MtaB</fullName>
        <ecNumber evidence="12">2.-.-.-</ecNumber>
    </submittedName>
</protein>
<dbReference type="Gene3D" id="3.40.50.12160">
    <property type="entry name" value="Methylthiotransferase, N-terminal domain"/>
    <property type="match status" value="1"/>
</dbReference>
<evidence type="ECO:0000259" key="10">
    <source>
        <dbReference type="PROSITE" id="PS51449"/>
    </source>
</evidence>
<feature type="region of interest" description="Disordered" evidence="9">
    <location>
        <begin position="114"/>
        <end position="163"/>
    </location>
</feature>
<dbReference type="STRING" id="1936003.STSP2_01773"/>
<gene>
    <name evidence="12" type="primary">mtaB</name>
    <name evidence="12" type="ORF">STSP2_01773</name>
</gene>
<comment type="cofactor">
    <cofactor evidence="1">
        <name>[4Fe-4S] cluster</name>
        <dbReference type="ChEBI" id="CHEBI:49883"/>
    </cofactor>
</comment>
<dbReference type="GO" id="GO:0046872">
    <property type="term" value="F:metal ion binding"/>
    <property type="evidence" value="ECO:0007669"/>
    <property type="project" value="UniProtKB-KW"/>
</dbReference>
<evidence type="ECO:0000256" key="6">
    <source>
        <dbReference type="ARBA" id="ARBA00022723"/>
    </source>
</evidence>
<keyword evidence="4 12" id="KW-0808">Transferase</keyword>
<evidence type="ECO:0000313" key="12">
    <source>
        <dbReference type="EMBL" id="AQT68605.1"/>
    </source>
</evidence>
<dbReference type="PROSITE" id="PS51918">
    <property type="entry name" value="RADICAL_SAM"/>
    <property type="match status" value="1"/>
</dbReference>
<accession>A0A1U9NL99</accession>
<keyword evidence="8" id="KW-0411">Iron-sulfur</keyword>
<evidence type="ECO:0000256" key="2">
    <source>
        <dbReference type="ARBA" id="ARBA00022485"/>
    </source>
</evidence>
<dbReference type="InterPro" id="IPR005839">
    <property type="entry name" value="Methylthiotransferase"/>
</dbReference>
<dbReference type="InterPro" id="IPR007197">
    <property type="entry name" value="rSAM"/>
</dbReference>
<keyword evidence="6" id="KW-0479">Metal-binding</keyword>
<feature type="domain" description="Radical SAM core" evidence="11">
    <location>
        <begin position="166"/>
        <end position="406"/>
    </location>
</feature>
<dbReference type="NCBIfam" id="TIGR01579">
    <property type="entry name" value="MiaB-like-C"/>
    <property type="match status" value="1"/>
</dbReference>
<dbReference type="SFLD" id="SFLDS00029">
    <property type="entry name" value="Radical_SAM"/>
    <property type="match status" value="1"/>
</dbReference>
<dbReference type="NCBIfam" id="TIGR00089">
    <property type="entry name" value="MiaB/RimO family radical SAM methylthiotransferase"/>
    <property type="match status" value="1"/>
</dbReference>
<dbReference type="KEGG" id="alus:STSP2_01773"/>
<feature type="compositionally biased region" description="Polar residues" evidence="9">
    <location>
        <begin position="114"/>
        <end position="128"/>
    </location>
</feature>
<dbReference type="PROSITE" id="PS51449">
    <property type="entry name" value="MTTASE_N"/>
    <property type="match status" value="1"/>
</dbReference>
<evidence type="ECO:0000256" key="3">
    <source>
        <dbReference type="ARBA" id="ARBA00022490"/>
    </source>
</evidence>
<dbReference type="CDD" id="cd01335">
    <property type="entry name" value="Radical_SAM"/>
    <property type="match status" value="1"/>
</dbReference>
<dbReference type="EMBL" id="CP019791">
    <property type="protein sequence ID" value="AQT68605.1"/>
    <property type="molecule type" value="Genomic_DNA"/>
</dbReference>
<evidence type="ECO:0000256" key="8">
    <source>
        <dbReference type="ARBA" id="ARBA00023014"/>
    </source>
</evidence>
<dbReference type="InterPro" id="IPR038135">
    <property type="entry name" value="Methylthiotransferase_N_sf"/>
</dbReference>
<keyword evidence="5" id="KW-0949">S-adenosyl-L-methionine</keyword>
<organism evidence="12 13">
    <name type="scientific">Anaerohalosphaera lusitana</name>
    <dbReference type="NCBI Taxonomy" id="1936003"/>
    <lineage>
        <taxon>Bacteria</taxon>
        <taxon>Pseudomonadati</taxon>
        <taxon>Planctomycetota</taxon>
        <taxon>Phycisphaerae</taxon>
        <taxon>Sedimentisphaerales</taxon>
        <taxon>Anaerohalosphaeraceae</taxon>
        <taxon>Anaerohalosphaera</taxon>
    </lineage>
</organism>
<sequence length="463" mass="52188">MRTFAIKTLGCKVNQYESQQVRELLESHGLEQTSAETAPDLVVINTCCVTHVASAKSRQLTRKTKKTNPHSVVVVAGCLPAGQTEELKGLEKQAIIVEQKDLLVQTLKSLLANSTEASNRTTTGSRTLKSAKIKHKNDSKNAETPTPNKSTSHETNDSELPDLKSYKGQTRAFLKIQDGCDGFCTYCIIPKIRNKISSKPSETILQEARDLVYAGHKEIVLTGIFLGAYGQETVRRRKWEKESTGKLPELLDKIAQIQGLERLRLSSLEPGDVTEELLEVMCKHDNITHHLHLPLQSGSGRVLKRMCRQYNEKEFIAAIDLLCDRLDRPAITTDIIVGFPGETDSDFQATLNMAEYARFAKIHVFSFSERQNTPAVKMRPKIASDKIKYRSQELRELDSKLQLQFRQQFAGTEMRMIVENAQKQTGRTDRYFEVQIKDNRKYETGELVTGFLSKDAQSLQVIA</sequence>
<reference evidence="13" key="1">
    <citation type="submission" date="2017-02" db="EMBL/GenBank/DDBJ databases">
        <title>Comparative genomics and description of representatives of a novel lineage of planctomycetes thriving in anoxic sediments.</title>
        <authorList>
            <person name="Spring S."/>
            <person name="Bunk B."/>
            <person name="Sproer C."/>
        </authorList>
    </citation>
    <scope>NUCLEOTIDE SEQUENCE [LARGE SCALE GENOMIC DNA]</scope>
    <source>
        <strain evidence="13">ST-NAGAB-D1</strain>
    </source>
</reference>
<dbReference type="InterPro" id="IPR058240">
    <property type="entry name" value="rSAM_sf"/>
</dbReference>
<dbReference type="PANTHER" id="PTHR11918">
    <property type="entry name" value="RADICAL SAM PROTEINS"/>
    <property type="match status" value="1"/>
</dbReference>
<evidence type="ECO:0000313" key="13">
    <source>
        <dbReference type="Proteomes" id="UP000189674"/>
    </source>
</evidence>
<dbReference type="SFLD" id="SFLDG01061">
    <property type="entry name" value="methylthiotransferase"/>
    <property type="match status" value="1"/>
</dbReference>
<dbReference type="SFLD" id="SFLDG01082">
    <property type="entry name" value="B12-binding_domain_containing"/>
    <property type="match status" value="1"/>
</dbReference>
<dbReference type="Pfam" id="PF04055">
    <property type="entry name" value="Radical_SAM"/>
    <property type="match status" value="1"/>
</dbReference>
<evidence type="ECO:0000256" key="1">
    <source>
        <dbReference type="ARBA" id="ARBA00001966"/>
    </source>
</evidence>